<protein>
    <recommendedName>
        <fullName evidence="1">DUF6602 domain-containing protein</fullName>
    </recommendedName>
</protein>
<dbReference type="Pfam" id="PF20247">
    <property type="entry name" value="DUF6602"/>
    <property type="match status" value="1"/>
</dbReference>
<comment type="caution">
    <text evidence="2">The sequence shown here is derived from an EMBL/GenBank/DDBJ whole genome shotgun (WGS) entry which is preliminary data.</text>
</comment>
<gene>
    <name evidence="2" type="ORF">I5M32_11020</name>
</gene>
<feature type="domain" description="DUF6602" evidence="1">
    <location>
        <begin position="19"/>
        <end position="116"/>
    </location>
</feature>
<proteinExistence type="predicted"/>
<sequence length="253" mass="29904">MKTEELLNEILQVKIFIKKHNPTIGILTEEILRKFLSTYLPKGVAVKQGFIIDETGNMSKQIDIIIYDNQFFAPLYRVNDIVIVPNIAVLDIVEVKTTVNSKSAFHDIIRYFYSVSKVLDYRTKKRLFIYNSATTFKLNEYFHNFNHTGEYQMFDNDTFYHLPDTITGIRSSYHLGKNYINFESDMMGYTSYNYLDDTNKDISSLEIFFKSIYERVFEYNLSKTNKEFRNNTSFEIKNEKNLKNISVIELFNM</sequence>
<dbReference type="EMBL" id="JAEHFY010000014">
    <property type="protein sequence ID" value="MBK0383488.1"/>
    <property type="molecule type" value="Genomic_DNA"/>
</dbReference>
<dbReference type="InterPro" id="IPR046537">
    <property type="entry name" value="DUF6602"/>
</dbReference>
<organism evidence="2 3">
    <name type="scientific">Pedobacter segetis</name>
    <dbReference type="NCBI Taxonomy" id="2793069"/>
    <lineage>
        <taxon>Bacteria</taxon>
        <taxon>Pseudomonadati</taxon>
        <taxon>Bacteroidota</taxon>
        <taxon>Sphingobacteriia</taxon>
        <taxon>Sphingobacteriales</taxon>
        <taxon>Sphingobacteriaceae</taxon>
        <taxon>Pedobacter</taxon>
    </lineage>
</organism>
<evidence type="ECO:0000313" key="3">
    <source>
        <dbReference type="Proteomes" id="UP000660024"/>
    </source>
</evidence>
<evidence type="ECO:0000313" key="2">
    <source>
        <dbReference type="EMBL" id="MBK0383488.1"/>
    </source>
</evidence>
<dbReference type="Proteomes" id="UP000660024">
    <property type="component" value="Unassembled WGS sequence"/>
</dbReference>
<keyword evidence="3" id="KW-1185">Reference proteome</keyword>
<name>A0ABS1BKS9_9SPHI</name>
<accession>A0ABS1BKS9</accession>
<evidence type="ECO:0000259" key="1">
    <source>
        <dbReference type="Pfam" id="PF20247"/>
    </source>
</evidence>
<reference evidence="2 3" key="1">
    <citation type="submission" date="2020-12" db="EMBL/GenBank/DDBJ databases">
        <title>Bacterial novel species Pedobacter sp. SD-b isolated from soil.</title>
        <authorList>
            <person name="Jung H.-Y."/>
        </authorList>
    </citation>
    <scope>NUCLEOTIDE SEQUENCE [LARGE SCALE GENOMIC DNA]</scope>
    <source>
        <strain evidence="2 3">SD-b</strain>
    </source>
</reference>
<dbReference type="CDD" id="cd21173">
    <property type="entry name" value="NucC-like"/>
    <property type="match status" value="1"/>
</dbReference>
<dbReference type="RefSeq" id="WP_200586295.1">
    <property type="nucleotide sequence ID" value="NZ_JAEHFY010000014.1"/>
</dbReference>